<name>X1AV91_9ZZZZ</name>
<sequence>MKKTKMGPHPMLWPHPTVLVGADVDGKADFAAVAWTGVAAGTPPAVSIALQHHRYSLKGIRHNLTFSVNVPSRELVRETDYCGLISGAKTDKVRDCKF</sequence>
<dbReference type="AlphaFoldDB" id="X1AV91"/>
<accession>X1AV91</accession>
<dbReference type="PANTHER" id="PTHR43567:SF1">
    <property type="entry name" value="FLAVOREDOXIN"/>
    <property type="match status" value="1"/>
</dbReference>
<proteinExistence type="inferred from homology"/>
<evidence type="ECO:0000313" key="5">
    <source>
        <dbReference type="EMBL" id="GAG86600.1"/>
    </source>
</evidence>
<organism evidence="5">
    <name type="scientific">marine sediment metagenome</name>
    <dbReference type="NCBI Taxonomy" id="412755"/>
    <lineage>
        <taxon>unclassified sequences</taxon>
        <taxon>metagenomes</taxon>
        <taxon>ecological metagenomes</taxon>
    </lineage>
</organism>
<dbReference type="Gene3D" id="2.30.110.10">
    <property type="entry name" value="Electron Transport, Fmn-binding Protein, Chain A"/>
    <property type="match status" value="1"/>
</dbReference>
<evidence type="ECO:0000256" key="1">
    <source>
        <dbReference type="ARBA" id="ARBA00001917"/>
    </source>
</evidence>
<evidence type="ECO:0000259" key="4">
    <source>
        <dbReference type="Pfam" id="PF01613"/>
    </source>
</evidence>
<dbReference type="Pfam" id="PF01613">
    <property type="entry name" value="Flavin_Reduct"/>
    <property type="match status" value="1"/>
</dbReference>
<comment type="cofactor">
    <cofactor evidence="1">
        <name>FMN</name>
        <dbReference type="ChEBI" id="CHEBI:58210"/>
    </cofactor>
</comment>
<protein>
    <recommendedName>
        <fullName evidence="4">Flavin reductase like domain-containing protein</fullName>
    </recommendedName>
</protein>
<dbReference type="InterPro" id="IPR052174">
    <property type="entry name" value="Flavoredoxin"/>
</dbReference>
<dbReference type="EMBL" id="BART01012888">
    <property type="protein sequence ID" value="GAG86600.1"/>
    <property type="molecule type" value="Genomic_DNA"/>
</dbReference>
<gene>
    <name evidence="5" type="ORF">S01H4_26651</name>
</gene>
<comment type="caution">
    <text evidence="5">The sequence shown here is derived from an EMBL/GenBank/DDBJ whole genome shotgun (WGS) entry which is preliminary data.</text>
</comment>
<reference evidence="5" key="1">
    <citation type="journal article" date="2014" name="Front. Microbiol.">
        <title>High frequency of phylogenetically diverse reductive dehalogenase-homologous genes in deep subseafloor sedimentary metagenomes.</title>
        <authorList>
            <person name="Kawai M."/>
            <person name="Futagami T."/>
            <person name="Toyoda A."/>
            <person name="Takaki Y."/>
            <person name="Nishi S."/>
            <person name="Hori S."/>
            <person name="Arai W."/>
            <person name="Tsubouchi T."/>
            <person name="Morono Y."/>
            <person name="Uchiyama I."/>
            <person name="Ito T."/>
            <person name="Fujiyama A."/>
            <person name="Inagaki F."/>
            <person name="Takami H."/>
        </authorList>
    </citation>
    <scope>NUCLEOTIDE SEQUENCE</scope>
    <source>
        <strain evidence="5">Expedition CK06-06</strain>
    </source>
</reference>
<dbReference type="InterPro" id="IPR012349">
    <property type="entry name" value="Split_barrel_FMN-bd"/>
</dbReference>
<dbReference type="SUPFAM" id="SSF50475">
    <property type="entry name" value="FMN-binding split barrel"/>
    <property type="match status" value="1"/>
</dbReference>
<comment type="similarity">
    <text evidence="3">Belongs to the flavoredoxin family.</text>
</comment>
<keyword evidence="2" id="KW-0285">Flavoprotein</keyword>
<evidence type="ECO:0000256" key="2">
    <source>
        <dbReference type="ARBA" id="ARBA00022630"/>
    </source>
</evidence>
<feature type="non-terminal residue" evidence="5">
    <location>
        <position position="98"/>
    </location>
</feature>
<feature type="domain" description="Flavin reductase like" evidence="4">
    <location>
        <begin position="14"/>
        <end position="92"/>
    </location>
</feature>
<dbReference type="InterPro" id="IPR002563">
    <property type="entry name" value="Flavin_Rdtase-like_dom"/>
</dbReference>
<dbReference type="PANTHER" id="PTHR43567">
    <property type="entry name" value="FLAVOREDOXIN-RELATED-RELATED"/>
    <property type="match status" value="1"/>
</dbReference>
<evidence type="ECO:0000256" key="3">
    <source>
        <dbReference type="ARBA" id="ARBA00038054"/>
    </source>
</evidence>
<dbReference type="GO" id="GO:0010181">
    <property type="term" value="F:FMN binding"/>
    <property type="evidence" value="ECO:0007669"/>
    <property type="project" value="InterPro"/>
</dbReference>